<evidence type="ECO:0000313" key="5">
    <source>
        <dbReference type="Proteomes" id="UP001218188"/>
    </source>
</evidence>
<gene>
    <name evidence="4" type="ORF">C8F04DRAFT_1188749</name>
</gene>
<protein>
    <submittedName>
        <fullName evidence="4">Alpha/Beta hydrolase protein</fullName>
    </submittedName>
</protein>
<accession>A0AAD6SJ45</accession>
<sequence>MDLCLILTWRQSPPKNLPTLVWIYGGGYTSGEAAGYNREDIIRQSNEGIVVVVIRYRLGLFRFLAGSEVKKDGDLNAGLYFALRWVNKYSWRGSLLLNAPRYEGKVNEDAFPEHLYYGRELFAGTLPQLWPSSGACGWCFVGLGTDQLQVNAVYGEAILICPTNAFRGRAFKGKFAIPPALHSMDLTYYFPSRSVPPFNNTAFINAFAQLFTSFIISLEPNIKVDPTTITPQWNKFDIGDTEMLFNQTAVDGLPVVQPIETSILEQCREPYRQDKSSQIYRLYHAIGALSLIPLLVEFKCCDIIVFYV</sequence>
<dbReference type="InterPro" id="IPR029058">
    <property type="entry name" value="AB_hydrolase_fold"/>
</dbReference>
<dbReference type="Gene3D" id="3.40.50.1820">
    <property type="entry name" value="alpha/beta hydrolase"/>
    <property type="match status" value="2"/>
</dbReference>
<organism evidence="4 5">
    <name type="scientific">Mycena alexandri</name>
    <dbReference type="NCBI Taxonomy" id="1745969"/>
    <lineage>
        <taxon>Eukaryota</taxon>
        <taxon>Fungi</taxon>
        <taxon>Dikarya</taxon>
        <taxon>Basidiomycota</taxon>
        <taxon>Agaricomycotina</taxon>
        <taxon>Agaricomycetes</taxon>
        <taxon>Agaricomycetidae</taxon>
        <taxon>Agaricales</taxon>
        <taxon>Marasmiineae</taxon>
        <taxon>Mycenaceae</taxon>
        <taxon>Mycena</taxon>
    </lineage>
</organism>
<evidence type="ECO:0000259" key="3">
    <source>
        <dbReference type="Pfam" id="PF00135"/>
    </source>
</evidence>
<proteinExistence type="inferred from homology"/>
<feature type="domain" description="Carboxylesterase type B" evidence="3">
    <location>
        <begin position="10"/>
        <end position="88"/>
    </location>
</feature>
<dbReference type="AlphaFoldDB" id="A0AAD6SJ45"/>
<evidence type="ECO:0000256" key="1">
    <source>
        <dbReference type="ARBA" id="ARBA00005964"/>
    </source>
</evidence>
<dbReference type="Proteomes" id="UP001218188">
    <property type="component" value="Unassembled WGS sequence"/>
</dbReference>
<keyword evidence="2 4" id="KW-0378">Hydrolase</keyword>
<dbReference type="PANTHER" id="PTHR43142:SF1">
    <property type="entry name" value="CARBOXYLIC ESTER HYDROLASE"/>
    <property type="match status" value="1"/>
</dbReference>
<dbReference type="PANTHER" id="PTHR43142">
    <property type="entry name" value="CARBOXYLIC ESTER HYDROLASE"/>
    <property type="match status" value="1"/>
</dbReference>
<evidence type="ECO:0000256" key="2">
    <source>
        <dbReference type="ARBA" id="ARBA00022801"/>
    </source>
</evidence>
<reference evidence="4" key="1">
    <citation type="submission" date="2023-03" db="EMBL/GenBank/DDBJ databases">
        <title>Massive genome expansion in bonnet fungi (Mycena s.s.) driven by repeated elements and novel gene families across ecological guilds.</title>
        <authorList>
            <consortium name="Lawrence Berkeley National Laboratory"/>
            <person name="Harder C.B."/>
            <person name="Miyauchi S."/>
            <person name="Viragh M."/>
            <person name="Kuo A."/>
            <person name="Thoen E."/>
            <person name="Andreopoulos B."/>
            <person name="Lu D."/>
            <person name="Skrede I."/>
            <person name="Drula E."/>
            <person name="Henrissat B."/>
            <person name="Morin E."/>
            <person name="Kohler A."/>
            <person name="Barry K."/>
            <person name="LaButti K."/>
            <person name="Morin E."/>
            <person name="Salamov A."/>
            <person name="Lipzen A."/>
            <person name="Mereny Z."/>
            <person name="Hegedus B."/>
            <person name="Baldrian P."/>
            <person name="Stursova M."/>
            <person name="Weitz H."/>
            <person name="Taylor A."/>
            <person name="Grigoriev I.V."/>
            <person name="Nagy L.G."/>
            <person name="Martin F."/>
            <person name="Kauserud H."/>
        </authorList>
    </citation>
    <scope>NUCLEOTIDE SEQUENCE</scope>
    <source>
        <strain evidence="4">CBHHK200</strain>
    </source>
</reference>
<dbReference type="SUPFAM" id="SSF53474">
    <property type="entry name" value="alpha/beta-Hydrolases"/>
    <property type="match status" value="1"/>
</dbReference>
<dbReference type="GO" id="GO:0016787">
    <property type="term" value="F:hydrolase activity"/>
    <property type="evidence" value="ECO:0007669"/>
    <property type="project" value="UniProtKB-KW"/>
</dbReference>
<name>A0AAD6SJ45_9AGAR</name>
<comment type="caution">
    <text evidence="4">The sequence shown here is derived from an EMBL/GenBank/DDBJ whole genome shotgun (WGS) entry which is preliminary data.</text>
</comment>
<comment type="similarity">
    <text evidence="1">Belongs to the type-B carboxylesterase/lipase family.</text>
</comment>
<dbReference type="EMBL" id="JARJCM010000113">
    <property type="protein sequence ID" value="KAJ7028380.1"/>
    <property type="molecule type" value="Genomic_DNA"/>
</dbReference>
<keyword evidence="5" id="KW-1185">Reference proteome</keyword>
<evidence type="ECO:0000313" key="4">
    <source>
        <dbReference type="EMBL" id="KAJ7028380.1"/>
    </source>
</evidence>
<dbReference type="Pfam" id="PF00135">
    <property type="entry name" value="COesterase"/>
    <property type="match status" value="1"/>
</dbReference>
<dbReference type="InterPro" id="IPR002018">
    <property type="entry name" value="CarbesteraseB"/>
</dbReference>